<proteinExistence type="predicted"/>
<dbReference type="Proteomes" id="UP001430356">
    <property type="component" value="Unassembled WGS sequence"/>
</dbReference>
<feature type="compositionally biased region" description="Basic and acidic residues" evidence="4">
    <location>
        <begin position="257"/>
        <end position="277"/>
    </location>
</feature>
<evidence type="ECO:0008006" key="7">
    <source>
        <dbReference type="Google" id="ProtNLM"/>
    </source>
</evidence>
<name>A0AAW0EUU5_9TRYP</name>
<keyword evidence="6" id="KW-1185">Reference proteome</keyword>
<dbReference type="PANTHER" id="PTHR34524">
    <property type="entry name" value="CALCYPHOSIN"/>
    <property type="match status" value="1"/>
</dbReference>
<feature type="region of interest" description="Disordered" evidence="4">
    <location>
        <begin position="224"/>
        <end position="294"/>
    </location>
</feature>
<keyword evidence="3" id="KW-0106">Calcium</keyword>
<dbReference type="GO" id="GO:0046872">
    <property type="term" value="F:metal ion binding"/>
    <property type="evidence" value="ECO:0007669"/>
    <property type="project" value="UniProtKB-KW"/>
</dbReference>
<comment type="caution">
    <text evidence="5">The sequence shown here is derived from an EMBL/GenBank/DDBJ whole genome shotgun (WGS) entry which is preliminary data.</text>
</comment>
<evidence type="ECO:0000256" key="2">
    <source>
        <dbReference type="ARBA" id="ARBA00022737"/>
    </source>
</evidence>
<feature type="compositionally biased region" description="Polar residues" evidence="4">
    <location>
        <begin position="278"/>
        <end position="294"/>
    </location>
</feature>
<sequence length="294" mass="32528">MKLSTTTTSSSSLRLAKGPFLTDILRKAAERLGHKQLWRVAHQLEALPSSASADAVRDALRDISVFLSDEDYAHMCEACAPGSVGAQQDRHGSSSGSSMIDTAALIQSLCTATLSPRRQHVVDLVMRKLDPSGTGVVTYRTLTTHYDVLRHPDVRNGARDEDDVLFAFFENFQGPGGAPMEQLTAAELRLYCVGVSLPIRDDTDFELWCTRAFCLDRPKLEQGEETARLAGSRNHSRQSRLLGEGRQHPLFTTSNEEYGKESTRTDYRLPKHGRPQEFTRNLTGRTGGATSMNM</sequence>
<evidence type="ECO:0000256" key="1">
    <source>
        <dbReference type="ARBA" id="ARBA00022723"/>
    </source>
</evidence>
<dbReference type="EMBL" id="JAECZO010000128">
    <property type="protein sequence ID" value="KAK7198017.1"/>
    <property type="molecule type" value="Genomic_DNA"/>
</dbReference>
<protein>
    <recommendedName>
        <fullName evidence="7">EF-hand domain-containing protein</fullName>
    </recommendedName>
</protein>
<dbReference type="AlphaFoldDB" id="A0AAW0EUU5"/>
<evidence type="ECO:0000256" key="3">
    <source>
        <dbReference type="ARBA" id="ARBA00022837"/>
    </source>
</evidence>
<evidence type="ECO:0000313" key="6">
    <source>
        <dbReference type="Proteomes" id="UP001430356"/>
    </source>
</evidence>
<keyword evidence="2" id="KW-0677">Repeat</keyword>
<evidence type="ECO:0000313" key="5">
    <source>
        <dbReference type="EMBL" id="KAK7198017.1"/>
    </source>
</evidence>
<dbReference type="InterPro" id="IPR051581">
    <property type="entry name" value="Ca-bind"/>
</dbReference>
<organism evidence="5 6">
    <name type="scientific">Novymonas esmeraldas</name>
    <dbReference type="NCBI Taxonomy" id="1808958"/>
    <lineage>
        <taxon>Eukaryota</taxon>
        <taxon>Discoba</taxon>
        <taxon>Euglenozoa</taxon>
        <taxon>Kinetoplastea</taxon>
        <taxon>Metakinetoplastina</taxon>
        <taxon>Trypanosomatida</taxon>
        <taxon>Trypanosomatidae</taxon>
        <taxon>Novymonas</taxon>
    </lineage>
</organism>
<dbReference type="PANTHER" id="PTHR34524:SF10">
    <property type="entry name" value="EF-HAND DOMAIN-CONTAINING PROTEIN"/>
    <property type="match status" value="1"/>
</dbReference>
<accession>A0AAW0EUU5</accession>
<evidence type="ECO:0000256" key="4">
    <source>
        <dbReference type="SAM" id="MobiDB-lite"/>
    </source>
</evidence>
<reference evidence="5 6" key="1">
    <citation type="journal article" date="2021" name="MBio">
        <title>A New Model Trypanosomatid, Novymonas esmeraldas: Genomic Perception of Its 'Candidatus Pandoraea novymonadis' Endosymbiont.</title>
        <authorList>
            <person name="Zakharova A."/>
            <person name="Saura A."/>
            <person name="Butenko A."/>
            <person name="Podesvova L."/>
            <person name="Warmusova S."/>
            <person name="Kostygov A.Y."/>
            <person name="Nenarokova A."/>
            <person name="Lukes J."/>
            <person name="Opperdoes F.R."/>
            <person name="Yurchenko V."/>
        </authorList>
    </citation>
    <scope>NUCLEOTIDE SEQUENCE [LARGE SCALE GENOMIC DNA]</scope>
    <source>
        <strain evidence="5 6">E262AT.01</strain>
    </source>
</reference>
<keyword evidence="1" id="KW-0479">Metal-binding</keyword>
<dbReference type="Gene3D" id="1.10.238.10">
    <property type="entry name" value="EF-hand"/>
    <property type="match status" value="1"/>
</dbReference>
<gene>
    <name evidence="5" type="ORF">NESM_000757100</name>
</gene>